<dbReference type="OrthoDB" id="3233284at2"/>
<dbReference type="InterPro" id="IPR051204">
    <property type="entry name" value="ABC_transp_perm/SBD"/>
</dbReference>
<dbReference type="Gene3D" id="1.10.3720.10">
    <property type="entry name" value="MetI-like"/>
    <property type="match status" value="1"/>
</dbReference>
<evidence type="ECO:0000313" key="8">
    <source>
        <dbReference type="EMBL" id="SDN80626.1"/>
    </source>
</evidence>
<dbReference type="GO" id="GO:0031460">
    <property type="term" value="P:glycine betaine transport"/>
    <property type="evidence" value="ECO:0007669"/>
    <property type="project" value="TreeGrafter"/>
</dbReference>
<dbReference type="InterPro" id="IPR035906">
    <property type="entry name" value="MetI-like_sf"/>
</dbReference>
<feature type="transmembrane region" description="Helical" evidence="6">
    <location>
        <begin position="136"/>
        <end position="163"/>
    </location>
</feature>
<accession>A0A1H0EEB1</accession>
<keyword evidence="4 6" id="KW-1133">Transmembrane helix</keyword>
<evidence type="ECO:0000256" key="3">
    <source>
        <dbReference type="ARBA" id="ARBA00022692"/>
    </source>
</evidence>
<evidence type="ECO:0000259" key="7">
    <source>
        <dbReference type="PROSITE" id="PS50928"/>
    </source>
</evidence>
<dbReference type="GeneID" id="40834409"/>
<evidence type="ECO:0000256" key="2">
    <source>
        <dbReference type="ARBA" id="ARBA00022448"/>
    </source>
</evidence>
<dbReference type="STRING" id="1196353.SAMN05444921_14314"/>
<dbReference type="GO" id="GO:0055085">
    <property type="term" value="P:transmembrane transport"/>
    <property type="evidence" value="ECO:0007669"/>
    <property type="project" value="InterPro"/>
</dbReference>
<feature type="transmembrane region" description="Helical" evidence="6">
    <location>
        <begin position="54"/>
        <end position="73"/>
    </location>
</feature>
<keyword evidence="5 6" id="KW-0472">Membrane</keyword>
<dbReference type="Pfam" id="PF00528">
    <property type="entry name" value="BPD_transp_1"/>
    <property type="match status" value="1"/>
</dbReference>
<feature type="transmembrane region" description="Helical" evidence="6">
    <location>
        <begin position="183"/>
        <end position="204"/>
    </location>
</feature>
<organism evidence="8 9">
    <name type="scientific">Streptomyces wuyuanensis</name>
    <dbReference type="NCBI Taxonomy" id="1196353"/>
    <lineage>
        <taxon>Bacteria</taxon>
        <taxon>Bacillati</taxon>
        <taxon>Actinomycetota</taxon>
        <taxon>Actinomycetes</taxon>
        <taxon>Kitasatosporales</taxon>
        <taxon>Streptomycetaceae</taxon>
        <taxon>Streptomyces</taxon>
    </lineage>
</organism>
<feature type="transmembrane region" description="Helical" evidence="6">
    <location>
        <begin position="85"/>
        <end position="104"/>
    </location>
</feature>
<dbReference type="EMBL" id="FNHI01000043">
    <property type="protein sequence ID" value="SDN80626.1"/>
    <property type="molecule type" value="Genomic_DNA"/>
</dbReference>
<sequence length="217" mass="23012">MNELWTYLEANWTQIRGWTLTTLWLAAVPVMAGLVLALPCGWLAHRYRWAHGPFVSAMSIVYTVPSLVMFLVLPELLGTKILDPVNVVAALTLYTFALLVRTVADGLASVPAHTLATAAAMGHTARQQLLSVQLPLAVPVIGAGVRVAAVSNASLVSVASVVGTSQLGQLFIAGNNVGSLAPIILGLVFFVTIALAFDLIIVIITRLLTPWHKAVAS</sequence>
<comment type="similarity">
    <text evidence="6">Belongs to the binding-protein-dependent transport system permease family.</text>
</comment>
<proteinExistence type="inferred from homology"/>
<feature type="transmembrane region" description="Helical" evidence="6">
    <location>
        <begin position="20"/>
        <end position="42"/>
    </location>
</feature>
<protein>
    <submittedName>
        <fullName evidence="8">Osmoprotectant transport system permease protein</fullName>
    </submittedName>
</protein>
<reference evidence="9" key="1">
    <citation type="submission" date="2016-10" db="EMBL/GenBank/DDBJ databases">
        <authorList>
            <person name="Varghese N."/>
            <person name="Submissions S."/>
        </authorList>
    </citation>
    <scope>NUCLEOTIDE SEQUENCE [LARGE SCALE GENOMIC DNA]</scope>
    <source>
        <strain evidence="9">CGMCC 4.7042</strain>
    </source>
</reference>
<evidence type="ECO:0000256" key="5">
    <source>
        <dbReference type="ARBA" id="ARBA00023136"/>
    </source>
</evidence>
<evidence type="ECO:0000256" key="6">
    <source>
        <dbReference type="RuleBase" id="RU363032"/>
    </source>
</evidence>
<name>A0A1H0EEB1_9ACTN</name>
<keyword evidence="2 6" id="KW-0813">Transport</keyword>
<dbReference type="CDD" id="cd06261">
    <property type="entry name" value="TM_PBP2"/>
    <property type="match status" value="1"/>
</dbReference>
<evidence type="ECO:0000313" key="9">
    <source>
        <dbReference type="Proteomes" id="UP000199063"/>
    </source>
</evidence>
<dbReference type="GO" id="GO:0005886">
    <property type="term" value="C:plasma membrane"/>
    <property type="evidence" value="ECO:0007669"/>
    <property type="project" value="UniProtKB-SubCell"/>
</dbReference>
<dbReference type="PANTHER" id="PTHR30177">
    <property type="entry name" value="GLYCINE BETAINE/L-PROLINE TRANSPORT SYSTEM PERMEASE PROTEIN PROW"/>
    <property type="match status" value="1"/>
</dbReference>
<dbReference type="SUPFAM" id="SSF161098">
    <property type="entry name" value="MetI-like"/>
    <property type="match status" value="1"/>
</dbReference>
<dbReference type="PANTHER" id="PTHR30177:SF4">
    <property type="entry name" value="OSMOPROTECTANT IMPORT PERMEASE PROTEIN OSMW"/>
    <property type="match status" value="1"/>
</dbReference>
<dbReference type="RefSeq" id="WP_093662592.1">
    <property type="nucleotide sequence ID" value="NZ_FNHI01000043.1"/>
</dbReference>
<dbReference type="PROSITE" id="PS50928">
    <property type="entry name" value="ABC_TM1"/>
    <property type="match status" value="1"/>
</dbReference>
<dbReference type="Proteomes" id="UP000199063">
    <property type="component" value="Unassembled WGS sequence"/>
</dbReference>
<keyword evidence="9" id="KW-1185">Reference proteome</keyword>
<evidence type="ECO:0000256" key="1">
    <source>
        <dbReference type="ARBA" id="ARBA00004141"/>
    </source>
</evidence>
<comment type="subcellular location">
    <subcellularLocation>
        <location evidence="6">Cell membrane</location>
        <topology evidence="6">Multi-pass membrane protein</topology>
    </subcellularLocation>
    <subcellularLocation>
        <location evidence="1">Membrane</location>
        <topology evidence="1">Multi-pass membrane protein</topology>
    </subcellularLocation>
</comment>
<keyword evidence="3 6" id="KW-0812">Transmembrane</keyword>
<evidence type="ECO:0000256" key="4">
    <source>
        <dbReference type="ARBA" id="ARBA00022989"/>
    </source>
</evidence>
<gene>
    <name evidence="8" type="ORF">SAMN05444921_14314</name>
</gene>
<feature type="domain" description="ABC transmembrane type-1" evidence="7">
    <location>
        <begin position="19"/>
        <end position="201"/>
    </location>
</feature>
<dbReference type="AlphaFoldDB" id="A0A1H0EEB1"/>
<dbReference type="InterPro" id="IPR000515">
    <property type="entry name" value="MetI-like"/>
</dbReference>